<reference evidence="2" key="1">
    <citation type="submission" date="2020-04" db="EMBL/GenBank/DDBJ databases">
        <authorList>
            <person name="Alioto T."/>
            <person name="Alioto T."/>
            <person name="Gomez Garrido J."/>
        </authorList>
    </citation>
    <scope>NUCLEOTIDE SEQUENCE</scope>
    <source>
        <strain evidence="2">A484AB</strain>
    </source>
</reference>
<organism evidence="2 3">
    <name type="scientific">Paramuricea clavata</name>
    <name type="common">Red gorgonian</name>
    <name type="synonym">Violescent sea-whip</name>
    <dbReference type="NCBI Taxonomy" id="317549"/>
    <lineage>
        <taxon>Eukaryota</taxon>
        <taxon>Metazoa</taxon>
        <taxon>Cnidaria</taxon>
        <taxon>Anthozoa</taxon>
        <taxon>Octocorallia</taxon>
        <taxon>Malacalcyonacea</taxon>
        <taxon>Plexauridae</taxon>
        <taxon>Paramuricea</taxon>
    </lineage>
</organism>
<evidence type="ECO:0000313" key="2">
    <source>
        <dbReference type="EMBL" id="CAB4041907.1"/>
    </source>
</evidence>
<name>A0A7D9M0I5_PARCT</name>
<feature type="region of interest" description="Disordered" evidence="1">
    <location>
        <begin position="1"/>
        <end position="30"/>
    </location>
</feature>
<sequence>FLQYCMDNGSFSGSSGSGGRPFQMPEDADQSLAEKLAKLRLNENSLFEEENDLTGADYENRPWRSDEQ</sequence>
<dbReference type="Proteomes" id="UP001152795">
    <property type="component" value="Unassembled WGS sequence"/>
</dbReference>
<dbReference type="AlphaFoldDB" id="A0A7D9M0I5"/>
<evidence type="ECO:0000256" key="1">
    <source>
        <dbReference type="SAM" id="MobiDB-lite"/>
    </source>
</evidence>
<accession>A0A7D9M0I5</accession>
<proteinExistence type="predicted"/>
<feature type="non-terminal residue" evidence="2">
    <location>
        <position position="1"/>
    </location>
</feature>
<dbReference type="OrthoDB" id="6513042at2759"/>
<gene>
    <name evidence="2" type="ORF">PACLA_8A034183</name>
</gene>
<comment type="caution">
    <text evidence="2">The sequence shown here is derived from an EMBL/GenBank/DDBJ whole genome shotgun (WGS) entry which is preliminary data.</text>
</comment>
<protein>
    <submittedName>
        <fullName evidence="2">Uncharacterized protein</fullName>
    </submittedName>
</protein>
<evidence type="ECO:0000313" key="3">
    <source>
        <dbReference type="Proteomes" id="UP001152795"/>
    </source>
</evidence>
<feature type="region of interest" description="Disordered" evidence="1">
    <location>
        <begin position="44"/>
        <end position="68"/>
    </location>
</feature>
<feature type="compositionally biased region" description="Basic and acidic residues" evidence="1">
    <location>
        <begin position="58"/>
        <end position="68"/>
    </location>
</feature>
<keyword evidence="3" id="KW-1185">Reference proteome</keyword>
<dbReference type="EMBL" id="CACRXK020029138">
    <property type="protein sequence ID" value="CAB4041907.1"/>
    <property type="molecule type" value="Genomic_DNA"/>
</dbReference>